<comment type="subcellular location">
    <subcellularLocation>
        <location evidence="1">Cell membrane</location>
    </subcellularLocation>
</comment>
<dbReference type="InterPro" id="IPR017896">
    <property type="entry name" value="4Fe4S_Fe-S-bd"/>
</dbReference>
<feature type="transmembrane region" description="Helical" evidence="4">
    <location>
        <begin position="308"/>
        <end position="327"/>
    </location>
</feature>
<evidence type="ECO:0000256" key="4">
    <source>
        <dbReference type="SAM" id="Phobius"/>
    </source>
</evidence>
<keyword evidence="3 4" id="KW-0472">Membrane</keyword>
<feature type="transmembrane region" description="Helical" evidence="4">
    <location>
        <begin position="71"/>
        <end position="88"/>
    </location>
</feature>
<feature type="domain" description="4Fe-4S ferredoxin-type" evidence="5">
    <location>
        <begin position="72"/>
        <end position="105"/>
    </location>
</feature>
<dbReference type="PANTHER" id="PTHR30224:SF4">
    <property type="entry name" value="ELECTRON TRANSPORT PROTEIN YCCM-RELATED"/>
    <property type="match status" value="1"/>
</dbReference>
<evidence type="ECO:0000256" key="2">
    <source>
        <dbReference type="ARBA" id="ARBA00022475"/>
    </source>
</evidence>
<evidence type="ECO:0000256" key="3">
    <source>
        <dbReference type="ARBA" id="ARBA00023136"/>
    </source>
</evidence>
<dbReference type="Pfam" id="PF12801">
    <property type="entry name" value="Fer4_5"/>
    <property type="match status" value="2"/>
</dbReference>
<reference evidence="6" key="1">
    <citation type="journal article" date="2020" name="mSystems">
        <title>Genome- and Community-Level Interaction Insights into Carbon Utilization and Element Cycling Functions of Hydrothermarchaeota in Hydrothermal Sediment.</title>
        <authorList>
            <person name="Zhou Z."/>
            <person name="Liu Y."/>
            <person name="Xu W."/>
            <person name="Pan J."/>
            <person name="Luo Z.H."/>
            <person name="Li M."/>
        </authorList>
    </citation>
    <scope>NUCLEOTIDE SEQUENCE [LARGE SCALE GENOMIC DNA]</scope>
    <source>
        <strain evidence="6">SpSt-1224</strain>
    </source>
</reference>
<protein>
    <submittedName>
        <fullName evidence="6">4Fe-4S binding protein</fullName>
    </submittedName>
</protein>
<dbReference type="SUPFAM" id="SSF54862">
    <property type="entry name" value="4Fe-4S ferredoxins"/>
    <property type="match status" value="1"/>
</dbReference>
<feature type="transmembrane region" description="Helical" evidence="4">
    <location>
        <begin position="40"/>
        <end position="59"/>
    </location>
</feature>
<evidence type="ECO:0000256" key="1">
    <source>
        <dbReference type="ARBA" id="ARBA00004236"/>
    </source>
</evidence>
<comment type="caution">
    <text evidence="6">The sequence shown here is derived from an EMBL/GenBank/DDBJ whole genome shotgun (WGS) entry which is preliminary data.</text>
</comment>
<feature type="transmembrane region" description="Helical" evidence="4">
    <location>
        <begin position="399"/>
        <end position="421"/>
    </location>
</feature>
<proteinExistence type="predicted"/>
<dbReference type="PANTHER" id="PTHR30224">
    <property type="entry name" value="ELECTRON TRANSPORT PROTEIN"/>
    <property type="match status" value="1"/>
</dbReference>
<organism evidence="6">
    <name type="scientific">Desulfurivibrio alkaliphilus</name>
    <dbReference type="NCBI Taxonomy" id="427923"/>
    <lineage>
        <taxon>Bacteria</taxon>
        <taxon>Pseudomonadati</taxon>
        <taxon>Thermodesulfobacteriota</taxon>
        <taxon>Desulfobulbia</taxon>
        <taxon>Desulfobulbales</taxon>
        <taxon>Desulfobulbaceae</taxon>
        <taxon>Desulfurivibrio</taxon>
    </lineage>
</organism>
<dbReference type="EMBL" id="DSDS01000034">
    <property type="protein sequence ID" value="HET97377.1"/>
    <property type="molecule type" value="Genomic_DNA"/>
</dbReference>
<keyword evidence="4" id="KW-1133">Transmembrane helix</keyword>
<feature type="transmembrane region" description="Helical" evidence="4">
    <location>
        <begin position="433"/>
        <end position="451"/>
    </location>
</feature>
<dbReference type="InterPro" id="IPR052378">
    <property type="entry name" value="NosR_regulator"/>
</dbReference>
<feature type="transmembrane region" description="Helical" evidence="4">
    <location>
        <begin position="150"/>
        <end position="169"/>
    </location>
</feature>
<dbReference type="Proteomes" id="UP000885986">
    <property type="component" value="Unassembled WGS sequence"/>
</dbReference>
<accession>A0A7C2X9F4</accession>
<name>A0A7C2X9F4_9BACT</name>
<keyword evidence="4" id="KW-0812">Transmembrane</keyword>
<feature type="transmembrane region" description="Helical" evidence="4">
    <location>
        <begin position="339"/>
        <end position="363"/>
    </location>
</feature>
<feature type="domain" description="4Fe-4S ferredoxin-type" evidence="5">
    <location>
        <begin position="152"/>
        <end position="185"/>
    </location>
</feature>
<dbReference type="AlphaFoldDB" id="A0A7C2X9F4"/>
<feature type="transmembrane region" description="Helical" evidence="4">
    <location>
        <begin position="123"/>
        <end position="144"/>
    </location>
</feature>
<sequence length="452" mass="50705">MNWWTKALKSLVSPDQQDRLDLFRIFPSIRRFLAARHNYAYMRIASDLLFLLVLIFGIFGPRDPERNIVVFLSWGVIWPAIVLSWFFVGRMWCGVCPFPGLGVFLQNKGLTLNLPVPRFLQKYGVYASVFLLALIIWIEVVLGLDRSPMGTAIFLLSITFGAFLLSVLFPGQAWCRHLCPLGRISGAAATLSITEFRPDHDKCRGCTTFACKRGAPGKRGCPVYLGAFNVQNNLHCLVCGHCLPACDRDSPQLLLRNPYSELIRNKGRYITCTYIVPFLIGSQLARFFRETPGYGHLQALLGLSDAVLFSVLLVLGFGVVLGVISYGSRLFGITEDPMVGRFAPMVPILIPLAFCGELVYRMYYFTGGLGNFLPTAGRQFGLQFLEKLQFTVPEFPVQILAAVFMLNGTIAGCYILWQYCLHDFSGLVRFRNFLGINLLIITLLIAYLVVIF</sequence>
<gene>
    <name evidence="6" type="ORF">ENN98_01475</name>
</gene>
<evidence type="ECO:0000259" key="5">
    <source>
        <dbReference type="Pfam" id="PF12801"/>
    </source>
</evidence>
<evidence type="ECO:0000313" key="6">
    <source>
        <dbReference type="EMBL" id="HET97377.1"/>
    </source>
</evidence>
<dbReference type="GO" id="GO:0005886">
    <property type="term" value="C:plasma membrane"/>
    <property type="evidence" value="ECO:0007669"/>
    <property type="project" value="UniProtKB-SubCell"/>
</dbReference>
<keyword evidence="2" id="KW-1003">Cell membrane</keyword>
<feature type="transmembrane region" description="Helical" evidence="4">
    <location>
        <begin position="269"/>
        <end position="288"/>
    </location>
</feature>